<dbReference type="RefSeq" id="WP_186503709.1">
    <property type="nucleotide sequence ID" value="NZ_JACOGK010000026.1"/>
</dbReference>
<dbReference type="Pfam" id="PF02515">
    <property type="entry name" value="CoA_transf_3"/>
    <property type="match status" value="1"/>
</dbReference>
<proteinExistence type="predicted"/>
<dbReference type="InterPro" id="IPR044855">
    <property type="entry name" value="CoA-Trfase_III_dom3_sf"/>
</dbReference>
<accession>A0ABR6VJM8</accession>
<evidence type="ECO:0000313" key="2">
    <source>
        <dbReference type="EMBL" id="MBC3537386.1"/>
    </source>
</evidence>
<evidence type="ECO:0000256" key="1">
    <source>
        <dbReference type="ARBA" id="ARBA00022679"/>
    </source>
</evidence>
<keyword evidence="1 2" id="KW-0808">Transferase</keyword>
<dbReference type="InterPro" id="IPR050483">
    <property type="entry name" value="CoA-transferase_III_domain"/>
</dbReference>
<gene>
    <name evidence="2" type="ORF">H8J70_08995</name>
</gene>
<dbReference type="InterPro" id="IPR023606">
    <property type="entry name" value="CoA-Trfase_III_dom_1_sf"/>
</dbReference>
<dbReference type="Gene3D" id="3.30.1540.10">
    <property type="entry name" value="formyl-coa transferase, domain 3"/>
    <property type="match status" value="1"/>
</dbReference>
<organism evidence="2 3">
    <name type="scientific">Megasphaera hominis</name>
    <dbReference type="NCBI Taxonomy" id="159836"/>
    <lineage>
        <taxon>Bacteria</taxon>
        <taxon>Bacillati</taxon>
        <taxon>Bacillota</taxon>
        <taxon>Negativicutes</taxon>
        <taxon>Veillonellales</taxon>
        <taxon>Veillonellaceae</taxon>
        <taxon>Megasphaera</taxon>
    </lineage>
</organism>
<dbReference type="PANTHER" id="PTHR48207">
    <property type="entry name" value="SUCCINATE--HYDROXYMETHYLGLUTARATE COA-TRANSFERASE"/>
    <property type="match status" value="1"/>
</dbReference>
<dbReference type="SUPFAM" id="SSF89796">
    <property type="entry name" value="CoA-transferase family III (CaiB/BaiF)"/>
    <property type="match status" value="1"/>
</dbReference>
<dbReference type="Proteomes" id="UP000606870">
    <property type="component" value="Unassembled WGS sequence"/>
</dbReference>
<reference evidence="2 3" key="1">
    <citation type="submission" date="2020-08" db="EMBL/GenBank/DDBJ databases">
        <authorList>
            <person name="Liu C."/>
            <person name="Sun Q."/>
        </authorList>
    </citation>
    <scope>NUCLEOTIDE SEQUENCE [LARGE SCALE GENOMIC DNA]</scope>
    <source>
        <strain evidence="2 3">NSJ-59</strain>
    </source>
</reference>
<name>A0ABR6VJM8_9FIRM</name>
<dbReference type="GO" id="GO:0016740">
    <property type="term" value="F:transferase activity"/>
    <property type="evidence" value="ECO:0007669"/>
    <property type="project" value="UniProtKB-KW"/>
</dbReference>
<sequence length="399" mass="44113">MDAQKGALAGIRVLDLTRVLAGPYSTMILSDMGAEVIKIEQPEKGDDTRHLGPFVHGESLYYMTNNRNKYGVTLNLKAPEGKEIFKELVKKSDLVIENYRPGTMEKLGLGYDILKEVNPRIIYGSISGFGHSGRYEQRPGYDIIAQAMSGLMSTTGWPDSGPTRTGTPLGDVLSGLWLTIGVLGALQARNHTGRGQKVDIALVDAAVSAMGNINMIYFGEHRLPQRIGNRYESMYPYDSFVCADGECVIGAGNNKLWKLFCGIMKHPELADDPEYADTQKRIENHVAIKNIIEAWSARYTVAEVVQQCLDGGVPAAPIYDIEQVYHDPHIAGDRQMFIEQEHPQAGKITVTGSPLKLSDTPVQFKTPAPSLGQYNEKVYEELLGLRKDEIEALKEKKVL</sequence>
<protein>
    <submittedName>
        <fullName evidence="2">CoA transferase</fullName>
    </submittedName>
</protein>
<keyword evidence="3" id="KW-1185">Reference proteome</keyword>
<dbReference type="EMBL" id="JACOGK010000026">
    <property type="protein sequence ID" value="MBC3537386.1"/>
    <property type="molecule type" value="Genomic_DNA"/>
</dbReference>
<dbReference type="InterPro" id="IPR003673">
    <property type="entry name" value="CoA-Trfase_fam_III"/>
</dbReference>
<dbReference type="PANTHER" id="PTHR48207:SF3">
    <property type="entry name" value="SUCCINATE--HYDROXYMETHYLGLUTARATE COA-TRANSFERASE"/>
    <property type="match status" value="1"/>
</dbReference>
<comment type="caution">
    <text evidence="2">The sequence shown here is derived from an EMBL/GenBank/DDBJ whole genome shotgun (WGS) entry which is preliminary data.</text>
</comment>
<evidence type="ECO:0000313" key="3">
    <source>
        <dbReference type="Proteomes" id="UP000606870"/>
    </source>
</evidence>
<dbReference type="Gene3D" id="3.40.50.10540">
    <property type="entry name" value="Crotonobetainyl-coa:carnitine coa-transferase, domain 1"/>
    <property type="match status" value="1"/>
</dbReference>